<dbReference type="Proteomes" id="UP000033393">
    <property type="component" value="Unassembled WGS sequence"/>
</dbReference>
<dbReference type="GO" id="GO:0006355">
    <property type="term" value="P:regulation of DNA-templated transcription"/>
    <property type="evidence" value="ECO:0007669"/>
    <property type="project" value="InterPro"/>
</dbReference>
<feature type="domain" description="HTH luxR-type" evidence="3">
    <location>
        <begin position="808"/>
        <end position="873"/>
    </location>
</feature>
<dbReference type="InterPro" id="IPR000792">
    <property type="entry name" value="Tscrpt_reg_LuxR_C"/>
</dbReference>
<dbReference type="PATRIC" id="fig|68170.10.peg.5276"/>
<dbReference type="SUPFAM" id="SSF52540">
    <property type="entry name" value="P-loop containing nucleoside triphosphate hydrolases"/>
    <property type="match status" value="1"/>
</dbReference>
<dbReference type="Pfam" id="PF00196">
    <property type="entry name" value="GerE"/>
    <property type="match status" value="1"/>
</dbReference>
<name>A0A0F0GUS3_LENAE</name>
<evidence type="ECO:0000256" key="2">
    <source>
        <dbReference type="ARBA" id="ARBA00022840"/>
    </source>
</evidence>
<dbReference type="PROSITE" id="PS50043">
    <property type="entry name" value="HTH_LUXR_2"/>
    <property type="match status" value="1"/>
</dbReference>
<evidence type="ECO:0000256" key="1">
    <source>
        <dbReference type="ARBA" id="ARBA00022741"/>
    </source>
</evidence>
<protein>
    <recommendedName>
        <fullName evidence="3">HTH luxR-type domain-containing protein</fullName>
    </recommendedName>
</protein>
<dbReference type="InterPro" id="IPR027417">
    <property type="entry name" value="P-loop_NTPase"/>
</dbReference>
<keyword evidence="1" id="KW-0547">Nucleotide-binding</keyword>
<keyword evidence="5" id="KW-1185">Reference proteome</keyword>
<dbReference type="SMART" id="SM00421">
    <property type="entry name" value="HTH_LUXR"/>
    <property type="match status" value="1"/>
</dbReference>
<dbReference type="PANTHER" id="PTHR16305:SF35">
    <property type="entry name" value="TRANSCRIPTIONAL ACTIVATOR DOMAIN"/>
    <property type="match status" value="1"/>
</dbReference>
<reference evidence="4 5" key="1">
    <citation type="submission" date="2015-02" db="EMBL/GenBank/DDBJ databases">
        <authorList>
            <person name="Ju K.-S."/>
            <person name="Doroghazi J.R."/>
            <person name="Metcalf W."/>
        </authorList>
    </citation>
    <scope>NUCLEOTIDE SEQUENCE [LARGE SCALE GENOMIC DNA]</scope>
    <source>
        <strain evidence="4 5">NRRL B-16140</strain>
    </source>
</reference>
<evidence type="ECO:0000313" key="5">
    <source>
        <dbReference type="Proteomes" id="UP000033393"/>
    </source>
</evidence>
<dbReference type="SUPFAM" id="SSF46894">
    <property type="entry name" value="C-terminal effector domain of the bipartite response regulators"/>
    <property type="match status" value="1"/>
</dbReference>
<evidence type="ECO:0000313" key="4">
    <source>
        <dbReference type="EMBL" id="KJK47214.1"/>
    </source>
</evidence>
<dbReference type="Gene3D" id="1.10.10.10">
    <property type="entry name" value="Winged helix-like DNA-binding domain superfamily/Winged helix DNA-binding domain"/>
    <property type="match status" value="1"/>
</dbReference>
<evidence type="ECO:0000259" key="3">
    <source>
        <dbReference type="PROSITE" id="PS50043"/>
    </source>
</evidence>
<dbReference type="CDD" id="cd06170">
    <property type="entry name" value="LuxR_C_like"/>
    <property type="match status" value="1"/>
</dbReference>
<accession>A0A0F0GUS3</accession>
<dbReference type="GO" id="GO:0005737">
    <property type="term" value="C:cytoplasm"/>
    <property type="evidence" value="ECO:0007669"/>
    <property type="project" value="TreeGrafter"/>
</dbReference>
<dbReference type="PANTHER" id="PTHR16305">
    <property type="entry name" value="TESTICULAR SOLUBLE ADENYLYL CYCLASE"/>
    <property type="match status" value="1"/>
</dbReference>
<dbReference type="GO" id="GO:0004016">
    <property type="term" value="F:adenylate cyclase activity"/>
    <property type="evidence" value="ECO:0007669"/>
    <property type="project" value="TreeGrafter"/>
</dbReference>
<dbReference type="GO" id="GO:0005524">
    <property type="term" value="F:ATP binding"/>
    <property type="evidence" value="ECO:0007669"/>
    <property type="project" value="UniProtKB-KW"/>
</dbReference>
<comment type="caution">
    <text evidence="4">The sequence shown here is derived from an EMBL/GenBank/DDBJ whole genome shotgun (WGS) entry which is preliminary data.</text>
</comment>
<dbReference type="GO" id="GO:0003677">
    <property type="term" value="F:DNA binding"/>
    <property type="evidence" value="ECO:0007669"/>
    <property type="project" value="InterPro"/>
</dbReference>
<sequence length="877" mass="92498">MLFEREGELDLVGRSLRNAADGAGSVIVVAGPLGNGKTAFLRALAHHREATGFAVLQASASPIERDFPHGVVSQLLDGPAELSADGRLLVLVDDVQWADDESLAVLEKFAGQVAHRSAVLVVTLREGDSLASRPAVVSIVAGAAHRIRLRPLLLAGSAALVRGLLGPHCDDEFTIACHEVAGGNPMFLTALALSWSVGGLPPVAANAATVRAMPPTWARDRLVSCIRAQPEQAQEVLRGLVVLGGGLSDAAALAELDRFTAFDVIRSLRKLGLLSATGFAHPAVSAAVEETMTADEREDVQIRSARFLHDNGRPAEEVARLLLGITRPLGRWVVEVLRVAADTALRSGSPETAARYLRRALLDTSTDGEDRAKVLVDIATAVRGFDVQAAVRSISYAAPLLREPRDRAAALIRLTPAVMGNAPEAVLSMMRQVAAELGDPAGLDPVGRELALRLEARLRYADSTDRAELARAVSRLTEMGPDAPMQTGAERELLAVLLHSAVTGVGRRADEVAALAGRLLACEPAFSPHSSSAAPLLVSCLAAADSPGVTKRWLDQALEIARSRHDAVSEAMIRSEQALAHLMSGQVEAAARAATDAAALGAGDWSAVGTSAAVVLAGVALQLRHPVLTDQALTFAVNVPVNDCLAAVVGLLRSSDAALRGDLPGASMTLMECGVRLDQSGWRNPVLYPWRTFLAQLKHRLGETEDALALAEEERLIAQEWGAPSGIGRAWRVLGALTGGARGVELTSRAVEVLEESAHALELALALRQWAELSGREDLWRRCLDIATEIGAGNIAAQARAALGGRAPTGAGTRLTPSERRVALLAAGGRSNQEIAIELAVTPRAVEKHLTNTYRKLGVRRRAELASALRQVAADPG</sequence>
<dbReference type="PRINTS" id="PR00038">
    <property type="entry name" value="HTHLUXR"/>
</dbReference>
<keyword evidence="2" id="KW-0067">ATP-binding</keyword>
<dbReference type="InterPro" id="IPR036388">
    <property type="entry name" value="WH-like_DNA-bd_sf"/>
</dbReference>
<proteinExistence type="predicted"/>
<dbReference type="InterPro" id="IPR016032">
    <property type="entry name" value="Sig_transdc_resp-reg_C-effctor"/>
</dbReference>
<organism evidence="4 5">
    <name type="scientific">Lentzea aerocolonigenes</name>
    <name type="common">Lechevalieria aerocolonigenes</name>
    <name type="synonym">Saccharothrix aerocolonigenes</name>
    <dbReference type="NCBI Taxonomy" id="68170"/>
    <lineage>
        <taxon>Bacteria</taxon>
        <taxon>Bacillati</taxon>
        <taxon>Actinomycetota</taxon>
        <taxon>Actinomycetes</taxon>
        <taxon>Pseudonocardiales</taxon>
        <taxon>Pseudonocardiaceae</taxon>
        <taxon>Lentzea</taxon>
    </lineage>
</organism>
<dbReference type="AlphaFoldDB" id="A0A0F0GUS3"/>
<dbReference type="EMBL" id="JYJG01000141">
    <property type="protein sequence ID" value="KJK47214.1"/>
    <property type="molecule type" value="Genomic_DNA"/>
</dbReference>
<gene>
    <name evidence="4" type="ORF">UK23_21110</name>
</gene>